<dbReference type="PANTHER" id="PTHR43667">
    <property type="entry name" value="CYCLOPROPANE-FATTY-ACYL-PHOSPHOLIPID SYNTHASE"/>
    <property type="match status" value="1"/>
</dbReference>
<evidence type="ECO:0000256" key="5">
    <source>
        <dbReference type="ARBA" id="ARBA00023098"/>
    </source>
</evidence>
<protein>
    <submittedName>
        <fullName evidence="7">Cyclopropane-fatty-acyl-phospholipid synthase</fullName>
    </submittedName>
</protein>
<dbReference type="InterPro" id="IPR050723">
    <property type="entry name" value="CFA/CMAS"/>
</dbReference>
<dbReference type="GO" id="GO:0008168">
    <property type="term" value="F:methyltransferase activity"/>
    <property type="evidence" value="ECO:0007669"/>
    <property type="project" value="UniProtKB-KW"/>
</dbReference>
<dbReference type="GO" id="GO:0032259">
    <property type="term" value="P:methylation"/>
    <property type="evidence" value="ECO:0007669"/>
    <property type="project" value="UniProtKB-KW"/>
</dbReference>
<accession>A0A1G9GHI2</accession>
<dbReference type="Pfam" id="PF02353">
    <property type="entry name" value="CMAS"/>
    <property type="match status" value="1"/>
</dbReference>
<dbReference type="RefSeq" id="WP_092501111.1">
    <property type="nucleotide sequence ID" value="NZ_FNFV01000007.1"/>
</dbReference>
<dbReference type="EMBL" id="FNFV01000007">
    <property type="protein sequence ID" value="SDL00107.1"/>
    <property type="molecule type" value="Genomic_DNA"/>
</dbReference>
<feature type="active site" evidence="6">
    <location>
        <position position="365"/>
    </location>
</feature>
<dbReference type="Gene3D" id="3.40.50.150">
    <property type="entry name" value="Vaccinia Virus protein VP39"/>
    <property type="match status" value="1"/>
</dbReference>
<dbReference type="STRING" id="990712.SAMN05216257_107106"/>
<dbReference type="SUPFAM" id="SSF53335">
    <property type="entry name" value="S-adenosyl-L-methionine-dependent methyltransferases"/>
    <property type="match status" value="1"/>
</dbReference>
<organism evidence="7 8">
    <name type="scientific">Meinhardsimonia xiamenensis</name>
    <dbReference type="NCBI Taxonomy" id="990712"/>
    <lineage>
        <taxon>Bacteria</taxon>
        <taxon>Pseudomonadati</taxon>
        <taxon>Pseudomonadota</taxon>
        <taxon>Alphaproteobacteria</taxon>
        <taxon>Rhodobacterales</taxon>
        <taxon>Paracoccaceae</taxon>
        <taxon>Meinhardsimonia</taxon>
    </lineage>
</organism>
<name>A0A1G9GHI2_9RHOB</name>
<dbReference type="InterPro" id="IPR003333">
    <property type="entry name" value="CMAS"/>
</dbReference>
<dbReference type="CDD" id="cd02440">
    <property type="entry name" value="AdoMet_MTases"/>
    <property type="match status" value="1"/>
</dbReference>
<evidence type="ECO:0000313" key="7">
    <source>
        <dbReference type="EMBL" id="SDL00107.1"/>
    </source>
</evidence>
<evidence type="ECO:0000256" key="3">
    <source>
        <dbReference type="ARBA" id="ARBA00022679"/>
    </source>
</evidence>
<evidence type="ECO:0000313" key="8">
    <source>
        <dbReference type="Proteomes" id="UP000199328"/>
    </source>
</evidence>
<evidence type="ECO:0000256" key="1">
    <source>
        <dbReference type="ARBA" id="ARBA00010815"/>
    </source>
</evidence>
<gene>
    <name evidence="7" type="ORF">SAMN05216257_107106</name>
</gene>
<keyword evidence="8" id="KW-1185">Reference proteome</keyword>
<dbReference type="PIRSF" id="PIRSF003085">
    <property type="entry name" value="CMAS"/>
    <property type="match status" value="1"/>
</dbReference>
<dbReference type="Proteomes" id="UP000199328">
    <property type="component" value="Unassembled WGS sequence"/>
</dbReference>
<dbReference type="PANTHER" id="PTHR43667:SF2">
    <property type="entry name" value="FATTY ACID C-METHYL TRANSFERASE"/>
    <property type="match status" value="1"/>
</dbReference>
<dbReference type="AlphaFoldDB" id="A0A1G9GHI2"/>
<dbReference type="GO" id="GO:0008610">
    <property type="term" value="P:lipid biosynthetic process"/>
    <property type="evidence" value="ECO:0007669"/>
    <property type="project" value="InterPro"/>
</dbReference>
<keyword evidence="4" id="KW-0949">S-adenosyl-L-methionine</keyword>
<proteinExistence type="inferred from homology"/>
<sequence>MSVLDSALKRGFLSACEAIRDGSLELVTPEGHHHRFGAGGPEAVLELKDWAAARMVALRGDVGFGEAFVRGLWDSPSVEAVVTVAARNLRAIGSRARPAWPVALAFRLADRVLNANSPRGAARNIRAHYDVGNEFYVHWLDRSMTYSSALFAEGDDLEAAQARKYARILGRLAPGERVLEIGCGWGGFAEAAADQGRQVTGITISPAQKAWADARLDGRAEIRLQDYRRTEGRYDNIVSIEMIEAVGERYWPVYFATLKARLAEGGRAMLQAITVPDGNFAAYRASSDYIRRHVFPGGMLLSESVIRRETARAGLEVREVFAFGQDYARTLRLWRDRMLAARPRLERLGFDAPFLRGWLYYLESCAAAFAIGRTNVLQVELAHG</sequence>
<comment type="similarity">
    <text evidence="1">Belongs to the CFA/CMAS family.</text>
</comment>
<evidence type="ECO:0000256" key="4">
    <source>
        <dbReference type="ARBA" id="ARBA00022691"/>
    </source>
</evidence>
<evidence type="ECO:0000256" key="2">
    <source>
        <dbReference type="ARBA" id="ARBA00022603"/>
    </source>
</evidence>
<keyword evidence="2" id="KW-0489">Methyltransferase</keyword>
<dbReference type="OrthoDB" id="9782855at2"/>
<evidence type="ECO:0000256" key="6">
    <source>
        <dbReference type="PIRSR" id="PIRSR003085-1"/>
    </source>
</evidence>
<dbReference type="InterPro" id="IPR029063">
    <property type="entry name" value="SAM-dependent_MTases_sf"/>
</dbReference>
<reference evidence="8" key="1">
    <citation type="submission" date="2016-10" db="EMBL/GenBank/DDBJ databases">
        <authorList>
            <person name="Varghese N."/>
            <person name="Submissions S."/>
        </authorList>
    </citation>
    <scope>NUCLEOTIDE SEQUENCE [LARGE SCALE GENOMIC DNA]</scope>
    <source>
        <strain evidence="8">CGMCC 1.10789</strain>
    </source>
</reference>
<keyword evidence="3" id="KW-0808">Transferase</keyword>
<keyword evidence="5" id="KW-0443">Lipid metabolism</keyword>